<evidence type="ECO:0000256" key="6">
    <source>
        <dbReference type="SAM" id="Phobius"/>
    </source>
</evidence>
<dbReference type="RefSeq" id="WP_008418262.1">
    <property type="nucleotide sequence ID" value="NZ_AOHV01000042.1"/>
</dbReference>
<name>D8J6P6_HALJB</name>
<evidence type="ECO:0000313" key="7">
    <source>
        <dbReference type="EMBL" id="ADJ13923.1"/>
    </source>
</evidence>
<reference evidence="7 9" key="1">
    <citation type="journal article" date="2010" name="J. Bacteriol.">
        <title>Complete genome sequence of Halalkalicoccus jeotgali B3(T), an extremely halophilic archaeon.</title>
        <authorList>
            <person name="Roh S.W."/>
            <person name="Nam Y.D."/>
            <person name="Nam S.H."/>
            <person name="Choi S.H."/>
            <person name="Park H.S."/>
            <person name="Bae J.W."/>
        </authorList>
    </citation>
    <scope>NUCLEOTIDE SEQUENCE [LARGE SCALE GENOMIC DNA]</scope>
    <source>
        <strain evidence="7">B3</strain>
        <strain evidence="9">DSM 18796 / CECT 7217 / JCM 14584 / KCTC 4019 / B3</strain>
    </source>
</reference>
<feature type="transmembrane region" description="Helical" evidence="6">
    <location>
        <begin position="97"/>
        <end position="122"/>
    </location>
</feature>
<feature type="transmembrane region" description="Helical" evidence="6">
    <location>
        <begin position="293"/>
        <end position="314"/>
    </location>
</feature>
<dbReference type="KEGG" id="hje:HacjB3_02650"/>
<dbReference type="eggNOG" id="arCOG02642">
    <property type="taxonomic scope" value="Archaea"/>
</dbReference>
<keyword evidence="5 6" id="KW-0472">Membrane</keyword>
<dbReference type="PATRIC" id="fig|795797.18.peg.536"/>
<evidence type="ECO:0000313" key="8">
    <source>
        <dbReference type="EMBL" id="ELY34034.1"/>
    </source>
</evidence>
<sequence length="381" mass="40767">MKQSATYNTSIIILKQFHYASDNRDTLFRGEGHSYSMARSTHELTEQSALGVIAIASGILAVLLMLPYLQYILLAVVLAYALMPLHKGLKRIVGPTASALALITASFLTIIIPVLYIVVIAVQQASGLTETLLEEGLSVTAIQQRLDSSGYSIDSNDVREAYEANQDPINSGLDGMLGGTLEIIGGIPSIAISLTVTMFVVFGLLRDGDRLVAWFQTIVPISDEVKTELFGRLDRLMWASVIGNVIVSAIQAILLGIGFWVLEVPGAIFLTVVTFLLALLPLIGVFGTWIPVAIYLLIVGRPLAALLMVGYGILVSLSDTYIRPAVIGKSGELSSAVIVVGIFGGIAVLGPIGLFVGPVILGTAKISFDLFAREWYKSKTA</sequence>
<comment type="similarity">
    <text evidence="2">Belongs to the autoinducer-2 exporter (AI-2E) (TC 2.A.86) family.</text>
</comment>
<organism evidence="7 9">
    <name type="scientific">Halalkalicoccus jeotgali (strain DSM 18796 / CECT 7217 / JCM 14584 / KCTC 4019 / B3)</name>
    <dbReference type="NCBI Taxonomy" id="795797"/>
    <lineage>
        <taxon>Archaea</taxon>
        <taxon>Methanobacteriati</taxon>
        <taxon>Methanobacteriota</taxon>
        <taxon>Stenosarchaea group</taxon>
        <taxon>Halobacteria</taxon>
        <taxon>Halobacteriales</taxon>
        <taxon>Halococcaceae</taxon>
        <taxon>Halalkalicoccus</taxon>
    </lineage>
</organism>
<evidence type="ECO:0000256" key="5">
    <source>
        <dbReference type="ARBA" id="ARBA00023136"/>
    </source>
</evidence>
<evidence type="ECO:0000256" key="4">
    <source>
        <dbReference type="ARBA" id="ARBA00022989"/>
    </source>
</evidence>
<dbReference type="EMBL" id="AOHV01000042">
    <property type="protein sequence ID" value="ELY34034.1"/>
    <property type="molecule type" value="Genomic_DNA"/>
</dbReference>
<reference evidence="8 10" key="2">
    <citation type="journal article" date="2014" name="PLoS Genet.">
        <title>Phylogenetically driven sequencing of extremely halophilic archaea reveals strategies for static and dynamic osmo-response.</title>
        <authorList>
            <person name="Becker E.A."/>
            <person name="Seitzer P.M."/>
            <person name="Tritt A."/>
            <person name="Larsen D."/>
            <person name="Krusor M."/>
            <person name="Yao A.I."/>
            <person name="Wu D."/>
            <person name="Madern D."/>
            <person name="Eisen J.A."/>
            <person name="Darling A.E."/>
            <person name="Facciotti M.T."/>
        </authorList>
    </citation>
    <scope>NUCLEOTIDE SEQUENCE [LARGE SCALE GENOMIC DNA]</scope>
    <source>
        <strain evidence="8">B3</strain>
        <strain evidence="10">DSM 18796 / CECT 7217 / JCM 14584 / KCTC 4019 / B3</strain>
    </source>
</reference>
<gene>
    <name evidence="7" type="ordered locus">HacjB3_02650</name>
    <name evidence="8" type="ORF">C497_16672</name>
</gene>
<evidence type="ECO:0008006" key="11">
    <source>
        <dbReference type="Google" id="ProtNLM"/>
    </source>
</evidence>
<dbReference type="PANTHER" id="PTHR21716:SF4">
    <property type="entry name" value="TRANSMEMBRANE PROTEIN 245"/>
    <property type="match status" value="1"/>
</dbReference>
<evidence type="ECO:0000256" key="2">
    <source>
        <dbReference type="ARBA" id="ARBA00009773"/>
    </source>
</evidence>
<evidence type="ECO:0000256" key="3">
    <source>
        <dbReference type="ARBA" id="ARBA00022692"/>
    </source>
</evidence>
<dbReference type="HOGENOM" id="CLU_041771_2_0_2"/>
<evidence type="ECO:0000313" key="10">
    <source>
        <dbReference type="Proteomes" id="UP000011645"/>
    </source>
</evidence>
<feature type="transmembrane region" description="Helical" evidence="6">
    <location>
        <begin position="183"/>
        <end position="205"/>
    </location>
</feature>
<evidence type="ECO:0000256" key="1">
    <source>
        <dbReference type="ARBA" id="ARBA00004141"/>
    </source>
</evidence>
<protein>
    <recommendedName>
        <fullName evidence="11">Permease</fullName>
    </recommendedName>
</protein>
<feature type="transmembrane region" description="Helical" evidence="6">
    <location>
        <begin position="334"/>
        <end position="361"/>
    </location>
</feature>
<keyword evidence="4 6" id="KW-1133">Transmembrane helix</keyword>
<dbReference type="InterPro" id="IPR002549">
    <property type="entry name" value="AI-2E-like"/>
</dbReference>
<dbReference type="OrthoDB" id="137390at2157"/>
<comment type="subcellular location">
    <subcellularLocation>
        <location evidence="1">Membrane</location>
        <topology evidence="1">Multi-pass membrane protein</topology>
    </subcellularLocation>
</comment>
<proteinExistence type="inferred from homology"/>
<dbReference type="Proteomes" id="UP000011645">
    <property type="component" value="Unassembled WGS sequence"/>
</dbReference>
<keyword evidence="3 6" id="KW-0812">Transmembrane</keyword>
<dbReference type="PANTHER" id="PTHR21716">
    <property type="entry name" value="TRANSMEMBRANE PROTEIN"/>
    <property type="match status" value="1"/>
</dbReference>
<feature type="transmembrane region" description="Helical" evidence="6">
    <location>
        <begin position="236"/>
        <end position="261"/>
    </location>
</feature>
<accession>D8J6P6</accession>
<evidence type="ECO:0000313" key="9">
    <source>
        <dbReference type="Proteomes" id="UP000000390"/>
    </source>
</evidence>
<dbReference type="Proteomes" id="UP000000390">
    <property type="component" value="Chromosome"/>
</dbReference>
<dbReference type="AlphaFoldDB" id="D8J6P6"/>
<dbReference type="EMBL" id="CP002062">
    <property type="protein sequence ID" value="ADJ13923.1"/>
    <property type="molecule type" value="Genomic_DNA"/>
</dbReference>
<feature type="transmembrane region" description="Helical" evidence="6">
    <location>
        <begin position="68"/>
        <end position="85"/>
    </location>
</feature>
<feature type="transmembrane region" description="Helical" evidence="6">
    <location>
        <begin position="267"/>
        <end position="286"/>
    </location>
</feature>
<dbReference type="Pfam" id="PF01594">
    <property type="entry name" value="AI-2E_transport"/>
    <property type="match status" value="1"/>
</dbReference>
<dbReference type="GO" id="GO:0016020">
    <property type="term" value="C:membrane"/>
    <property type="evidence" value="ECO:0007669"/>
    <property type="project" value="UniProtKB-SubCell"/>
</dbReference>
<keyword evidence="10" id="KW-1185">Reference proteome</keyword>